<keyword evidence="2" id="KW-1133">Transmembrane helix</keyword>
<sequence length="256" mass="29848">MKEVLSSILEHTKDRIRQPFLGAYSLSLIMYNWDLIYYLFWAQGDVEAKITAIKQQYLSVTDLTYPFFVALLLVYIPITINAYRQQLFELLEGRVEAQRLSRKLKRSSFDLEVAENEARLMHVPARIQKESEEEIDQIKMLNQGLNNEIENLNERIKTLDELVRSQTNRLEELTLRNEELTTRMKVYQLNLTDYGVSKLNSKQADLLNHISRFAGKVSSDKWKELENSAIACEETKLKRLIGDIESSWNIDGIPSQ</sequence>
<dbReference type="EMBL" id="MT188664">
    <property type="protein sequence ID" value="QJD55400.1"/>
    <property type="molecule type" value="Genomic_DNA"/>
</dbReference>
<name>A0AAE7A589_9VIRU</name>
<feature type="transmembrane region" description="Helical" evidence="2">
    <location>
        <begin position="21"/>
        <end position="43"/>
    </location>
</feature>
<proteinExistence type="predicted"/>
<accession>A0AAE7A589</accession>
<evidence type="ECO:0000313" key="4">
    <source>
        <dbReference type="Proteomes" id="UP000828801"/>
    </source>
</evidence>
<keyword evidence="2" id="KW-0812">Transmembrane</keyword>
<keyword evidence="1" id="KW-0175">Coiled coil</keyword>
<evidence type="ECO:0000256" key="1">
    <source>
        <dbReference type="SAM" id="Coils"/>
    </source>
</evidence>
<feature type="coiled-coil region" evidence="1">
    <location>
        <begin position="97"/>
        <end position="190"/>
    </location>
</feature>
<protein>
    <submittedName>
        <fullName evidence="3">Uncharacterized protein</fullName>
    </submittedName>
</protein>
<keyword evidence="4" id="KW-1185">Reference proteome</keyword>
<evidence type="ECO:0000256" key="2">
    <source>
        <dbReference type="SAM" id="Phobius"/>
    </source>
</evidence>
<evidence type="ECO:0000313" key="3">
    <source>
        <dbReference type="EMBL" id="QJD55400.1"/>
    </source>
</evidence>
<organism evidence="3 4">
    <name type="scientific">Vibrio phage vB_VipaK</name>
    <dbReference type="NCBI Taxonomy" id="2729570"/>
    <lineage>
        <taxon>Viruses</taxon>
        <taxon>Monodnaviria</taxon>
        <taxon>Loebvirae</taxon>
        <taxon>Hofneiviricota</taxon>
        <taxon>Faserviricetes</taxon>
        <taxon>Tubulavirales</taxon>
        <taxon>Inoviridae</taxon>
        <taxon>Versovirus</taxon>
        <taxon>Versovirus VipaK</taxon>
    </lineage>
</organism>
<feature type="transmembrane region" description="Helical" evidence="2">
    <location>
        <begin position="63"/>
        <end position="83"/>
    </location>
</feature>
<gene>
    <name evidence="3" type="ORF">vBVipaK_00002</name>
</gene>
<keyword evidence="2" id="KW-0472">Membrane</keyword>
<reference evidence="3" key="1">
    <citation type="submission" date="2020-03" db="EMBL/GenBank/DDBJ databases">
        <title>Dynamic changes in Inoviridae prophage during population succession and invasion of Pacific-native Vibrio parahaemolyticus into United States North Atlantic coastal areas.</title>
        <authorList>
            <person name="Means J."/>
            <person name="Marcinqiwicz A."/>
            <person name="Foxall R."/>
            <person name="Xu F."/>
            <person name="Jones S."/>
            <person name="Cooper V."/>
            <person name="Whistler C."/>
        </authorList>
    </citation>
    <scope>NUCLEOTIDE SEQUENCE</scope>
</reference>
<dbReference type="Proteomes" id="UP000828801">
    <property type="component" value="Segment"/>
</dbReference>